<keyword evidence="10" id="KW-0808">Transferase</keyword>
<dbReference type="PANTHER" id="PTHR42918">
    <property type="entry name" value="LYSYL-TRNA SYNTHETASE"/>
    <property type="match status" value="1"/>
</dbReference>
<dbReference type="AlphaFoldDB" id="A0AAJ1BBE4"/>
<gene>
    <name evidence="10" type="primary">lysX</name>
    <name evidence="10" type="ORF">L0M99_00320</name>
</gene>
<evidence type="ECO:0000256" key="2">
    <source>
        <dbReference type="ARBA" id="ARBA00022598"/>
    </source>
</evidence>
<dbReference type="RefSeq" id="WP_238127377.1">
    <property type="nucleotide sequence ID" value="NZ_JAKNHJ010000001.1"/>
</dbReference>
<dbReference type="NCBIfam" id="NF001756">
    <property type="entry name" value="PRK00484.1"/>
    <property type="match status" value="1"/>
</dbReference>
<evidence type="ECO:0000256" key="7">
    <source>
        <dbReference type="ARBA" id="ARBA00023146"/>
    </source>
</evidence>
<evidence type="ECO:0000256" key="8">
    <source>
        <dbReference type="SAM" id="Phobius"/>
    </source>
</evidence>
<dbReference type="NCBIfam" id="NF002821">
    <property type="entry name" value="PRK02983.1"/>
    <property type="match status" value="1"/>
</dbReference>
<dbReference type="EMBL" id="JAKNHJ010000001">
    <property type="protein sequence ID" value="MCG4616940.1"/>
    <property type="molecule type" value="Genomic_DNA"/>
</dbReference>
<proteinExistence type="predicted"/>
<dbReference type="Pfam" id="PF01336">
    <property type="entry name" value="tRNA_anti-codon"/>
    <property type="match status" value="1"/>
</dbReference>
<dbReference type="InterPro" id="IPR024320">
    <property type="entry name" value="LPG_synthase_C"/>
</dbReference>
<keyword evidence="6 8" id="KW-1133">Transmembrane helix</keyword>
<keyword evidence="10" id="KW-0012">Acyltransferase</keyword>
<dbReference type="Pfam" id="PF09924">
    <property type="entry name" value="LPG_synthase_C"/>
    <property type="match status" value="1"/>
</dbReference>
<dbReference type="InterPro" id="IPR012340">
    <property type="entry name" value="NA-bd_OB-fold"/>
</dbReference>
<keyword evidence="8" id="KW-0472">Membrane</keyword>
<dbReference type="Pfam" id="PF16995">
    <property type="entry name" value="tRNA-synt_2_TM"/>
    <property type="match status" value="1"/>
</dbReference>
<dbReference type="PRINTS" id="PR00982">
    <property type="entry name" value="TRNASYNTHLYS"/>
</dbReference>
<dbReference type="Gene3D" id="3.30.930.10">
    <property type="entry name" value="Bira Bifunctional Protein, Domain 2"/>
    <property type="match status" value="1"/>
</dbReference>
<comment type="caution">
    <text evidence="10">The sequence shown here is derived from an EMBL/GenBank/DDBJ whole genome shotgun (WGS) entry which is preliminary data.</text>
</comment>
<dbReference type="GO" id="GO:0004824">
    <property type="term" value="F:lysine-tRNA ligase activity"/>
    <property type="evidence" value="ECO:0007669"/>
    <property type="project" value="UniProtKB-EC"/>
</dbReference>
<evidence type="ECO:0000256" key="3">
    <source>
        <dbReference type="ARBA" id="ARBA00022692"/>
    </source>
</evidence>
<evidence type="ECO:0000256" key="5">
    <source>
        <dbReference type="ARBA" id="ARBA00022840"/>
    </source>
</evidence>
<dbReference type="PROSITE" id="PS50862">
    <property type="entry name" value="AA_TRNA_LIGASE_II"/>
    <property type="match status" value="1"/>
</dbReference>
<protein>
    <submittedName>
        <fullName evidence="10">Bifunctional lysylphosphatidylglycerol synthetase/lysine--tRNA ligase LysX</fullName>
        <ecNumber evidence="10">2.3.2.3</ecNumber>
        <ecNumber evidence="10">6.1.1.6</ecNumber>
    </submittedName>
</protein>
<dbReference type="Pfam" id="PF00152">
    <property type="entry name" value="tRNA-synt_2"/>
    <property type="match status" value="1"/>
</dbReference>
<dbReference type="GO" id="GO:0016020">
    <property type="term" value="C:membrane"/>
    <property type="evidence" value="ECO:0007669"/>
    <property type="project" value="UniProtKB-SubCell"/>
</dbReference>
<evidence type="ECO:0000313" key="11">
    <source>
        <dbReference type="Proteomes" id="UP001200537"/>
    </source>
</evidence>
<dbReference type="InterPro" id="IPR018149">
    <property type="entry name" value="Lys-tRNA-synth_II_C"/>
</dbReference>
<keyword evidence="5" id="KW-0067">ATP-binding</keyword>
<dbReference type="Gene3D" id="2.40.50.140">
    <property type="entry name" value="Nucleic acid-binding proteins"/>
    <property type="match status" value="1"/>
</dbReference>
<dbReference type="InterPro" id="IPR045864">
    <property type="entry name" value="aa-tRNA-synth_II/BPL/LPL"/>
</dbReference>
<sequence length="1108" mass="122579">MRVTGKEKSDISWRQRVPAWLGWVYTIAALFCLVMIPLRYSGSRGFGRFTYLVLTMLGVPSTATLGAAVLLAFLALLCFSRKRIGVIVLIALHTLHALLSLTALLFSFSNPELTLTVGLFLGFRLLFSTFVVVVLFASARSFWGRINARSAWKALLVLLSGQLLVFGMGFIMARVLAPRTWDSGTLAFWVFSRMSGWRLPHGNAIRLHLAHLSGFRGLGFFIMVLSGLVMMIAANRFILGQRAQARTRSEDLALRALLFKWGKADSLSYYATRDNRAVVFSADGQAVVSYGVALGVALAAGDPIGDPSSWENAVQRWKAHCYRQGWIPAVISASAQGARVYRHQGLRVRKMGDEAIISPERFERNSSAGRALLAAQRRVARAGVEIEICRQSELTPAQLQEVAMVAELFRRGNERGFSMSLDRMFAPQEGEQIIVTARGQDGQLQCLLTFVPWGQRAVSLNLMRRAESAVNGVVEAMVLALLQQGPEKGIDQFSLNFAMFREVFVEGEAVDASINDRVKRALFVKASRFWQLESLYESNARYNPKWLPRYFCFSSDPLVPLSLIAAGMLEGFVPAPEAAVRGEPFEWEVDSQYLRELQAMRSEHTAAKLQVKLSEQQRSRRAKAEKLSAAGIESFPVGFDLGIPLSAAKAKVDAGETGKAIRTLGRIVARRNHGGVVFWDLHYQGTYLQVVLERSNLSAEQFAHLRLLDLGDLLVVSGQCGASRNGTPSLIAESWTLAAKALRPIPHPATRLDIGTRTRERTMTLLNDATAMRQLQARSRALSAVRKELIDRGYLEVETPMLQAVQGGANARPFVTHSNAYQVNMFLRIAPELYLKRLAIAGMGAIFEMGRSFRNEGADATHNPEFTSLEVYKAGSDYREMMTLTRQLYQAAARAIHGKEIALRPAGSPETSDESGEVEFVEVDISGDWRVISVFDAVSEAVGTVVTPDTGEEELRSLCLQHHLTPPPGANSGTLLGTLYDDLVEARTIKPTFYCDFPVESSPLTRRHRSDPRLAERWDLVAFGMELGTAYSELTDPRDQRERFTQQSLAAAAGDPEAMSLDEDFLNCLELGMTPLGGLGLGMDRMAMMLMGCDIRQVLAFPFVKPRN</sequence>
<evidence type="ECO:0000259" key="9">
    <source>
        <dbReference type="PROSITE" id="PS50862"/>
    </source>
</evidence>
<keyword evidence="3 8" id="KW-0812">Transmembrane</keyword>
<dbReference type="InterPro" id="IPR004364">
    <property type="entry name" value="Aa-tRNA-synt_II"/>
</dbReference>
<dbReference type="InterPro" id="IPR006195">
    <property type="entry name" value="aa-tRNA-synth_II"/>
</dbReference>
<feature type="transmembrane region" description="Helical" evidence="8">
    <location>
        <begin position="86"/>
        <end position="108"/>
    </location>
</feature>
<name>A0AAJ1BBE4_9ACTO</name>
<feature type="transmembrane region" description="Helical" evidence="8">
    <location>
        <begin position="52"/>
        <end position="79"/>
    </location>
</feature>
<feature type="transmembrane region" description="Helical" evidence="8">
    <location>
        <begin position="20"/>
        <end position="40"/>
    </location>
</feature>
<keyword evidence="4" id="KW-0547">Nucleotide-binding</keyword>
<dbReference type="GO" id="GO:0050071">
    <property type="term" value="F:phosphatidylglycerol lysyltransferase activity"/>
    <property type="evidence" value="ECO:0007669"/>
    <property type="project" value="UniProtKB-EC"/>
</dbReference>
<dbReference type="GO" id="GO:0006430">
    <property type="term" value="P:lysyl-tRNA aminoacylation"/>
    <property type="evidence" value="ECO:0007669"/>
    <property type="project" value="InterPro"/>
</dbReference>
<organism evidence="10 11">
    <name type="scientific">Varibaculum cambriense</name>
    <dbReference type="NCBI Taxonomy" id="184870"/>
    <lineage>
        <taxon>Bacteria</taxon>
        <taxon>Bacillati</taxon>
        <taxon>Actinomycetota</taxon>
        <taxon>Actinomycetes</taxon>
        <taxon>Actinomycetales</taxon>
        <taxon>Actinomycetaceae</taxon>
        <taxon>Varibaculum</taxon>
    </lineage>
</organism>
<dbReference type="GO" id="GO:0000049">
    <property type="term" value="F:tRNA binding"/>
    <property type="evidence" value="ECO:0007669"/>
    <property type="project" value="TreeGrafter"/>
</dbReference>
<evidence type="ECO:0000313" key="10">
    <source>
        <dbReference type="EMBL" id="MCG4616940.1"/>
    </source>
</evidence>
<feature type="domain" description="Aminoacyl-transfer RNA synthetases class-II family profile" evidence="9">
    <location>
        <begin position="778"/>
        <end position="1106"/>
    </location>
</feature>
<dbReference type="InterPro" id="IPR004365">
    <property type="entry name" value="NA-bd_OB_tRNA"/>
</dbReference>
<evidence type="ECO:0000256" key="4">
    <source>
        <dbReference type="ARBA" id="ARBA00022741"/>
    </source>
</evidence>
<dbReference type="InterPro" id="IPR031553">
    <property type="entry name" value="tRNA-synt_2_TM"/>
</dbReference>
<evidence type="ECO:0000256" key="1">
    <source>
        <dbReference type="ARBA" id="ARBA00004141"/>
    </source>
</evidence>
<comment type="subcellular location">
    <subcellularLocation>
        <location evidence="1">Membrane</location>
        <topology evidence="1">Multi-pass membrane protein</topology>
    </subcellularLocation>
</comment>
<dbReference type="PANTHER" id="PTHR42918:SF15">
    <property type="entry name" value="LYSINE--TRNA LIGASE, CHLOROPLASTIC_MITOCHONDRIAL"/>
    <property type="match status" value="1"/>
</dbReference>
<dbReference type="GO" id="GO:0005829">
    <property type="term" value="C:cytosol"/>
    <property type="evidence" value="ECO:0007669"/>
    <property type="project" value="TreeGrafter"/>
</dbReference>
<reference evidence="10" key="1">
    <citation type="submission" date="2022-01" db="EMBL/GenBank/DDBJ databases">
        <title>Collection of gut derived symbiotic bacterial strains cultured from healthy donors.</title>
        <authorList>
            <person name="Lin H."/>
            <person name="Kohout C."/>
            <person name="Waligurski E."/>
            <person name="Pamer E.G."/>
        </authorList>
    </citation>
    <scope>NUCLEOTIDE SEQUENCE</scope>
    <source>
        <strain evidence="10">DFI.7.46</strain>
    </source>
</reference>
<dbReference type="GO" id="GO:0005524">
    <property type="term" value="F:ATP binding"/>
    <property type="evidence" value="ECO:0007669"/>
    <property type="project" value="UniProtKB-KW"/>
</dbReference>
<dbReference type="SUPFAM" id="SSF55681">
    <property type="entry name" value="Class II aaRS and biotin synthetases"/>
    <property type="match status" value="1"/>
</dbReference>
<feature type="transmembrane region" description="Helical" evidence="8">
    <location>
        <begin position="155"/>
        <end position="177"/>
    </location>
</feature>
<feature type="transmembrane region" description="Helical" evidence="8">
    <location>
        <begin position="218"/>
        <end position="239"/>
    </location>
</feature>
<dbReference type="EC" id="2.3.2.3" evidence="10"/>
<accession>A0AAJ1BBE4</accession>
<dbReference type="Proteomes" id="UP001200537">
    <property type="component" value="Unassembled WGS sequence"/>
</dbReference>
<dbReference type="EC" id="6.1.1.6" evidence="10"/>
<keyword evidence="2 10" id="KW-0436">Ligase</keyword>
<keyword evidence="7" id="KW-0030">Aminoacyl-tRNA synthetase</keyword>
<feature type="transmembrane region" description="Helical" evidence="8">
    <location>
        <begin position="120"/>
        <end position="143"/>
    </location>
</feature>
<evidence type="ECO:0000256" key="6">
    <source>
        <dbReference type="ARBA" id="ARBA00022989"/>
    </source>
</evidence>
<dbReference type="SUPFAM" id="SSF50249">
    <property type="entry name" value="Nucleic acid-binding proteins"/>
    <property type="match status" value="1"/>
</dbReference>